<dbReference type="GO" id="GO:0016747">
    <property type="term" value="F:acyltransferase activity, transferring groups other than amino-acyl groups"/>
    <property type="evidence" value="ECO:0007669"/>
    <property type="project" value="InterPro"/>
</dbReference>
<dbReference type="Proteomes" id="UP000823405">
    <property type="component" value="Unassembled WGS sequence"/>
</dbReference>
<sequence length="248" mass="27859">MTGPTTIEAAQGHPIEHAIPTATTTNERTPEEHTRLLALHNAYPPIWLTPTITLGPWFPSDRETLVEYLNDARVYSFLYGPPFPYTLKDADIWLGSKVDRMSEKGTPLDFCFRDMARGGKAIGSIAVSNDSDEILTGDDVGYWLAPEYHGQGLTSKALRLLIHRVSIVECGKRKFNAHVFIGNHASRRVMEKVGFVVQEEDGVELRKTIVKNGKEIEMWVLRLYLTDVDVEGWEIVQEATPLPSLLVK</sequence>
<comment type="similarity">
    <text evidence="3">Belongs to the acetyltransferase family. RimJ subfamily.</text>
</comment>
<gene>
    <name evidence="5" type="ORF">BGZ97_004552</name>
</gene>
<keyword evidence="6" id="KW-1185">Reference proteome</keyword>
<dbReference type="InterPro" id="IPR016181">
    <property type="entry name" value="Acyl_CoA_acyltransferase"/>
</dbReference>
<evidence type="ECO:0000259" key="4">
    <source>
        <dbReference type="PROSITE" id="PS51186"/>
    </source>
</evidence>
<feature type="domain" description="N-acetyltransferase" evidence="4">
    <location>
        <begin position="52"/>
        <end position="226"/>
    </location>
</feature>
<evidence type="ECO:0000256" key="2">
    <source>
        <dbReference type="ARBA" id="ARBA00023315"/>
    </source>
</evidence>
<evidence type="ECO:0000256" key="3">
    <source>
        <dbReference type="ARBA" id="ARBA00038502"/>
    </source>
</evidence>
<dbReference type="Gene3D" id="3.40.630.30">
    <property type="match status" value="1"/>
</dbReference>
<reference evidence="5" key="1">
    <citation type="journal article" date="2020" name="Fungal Divers.">
        <title>Resolving the Mortierellaceae phylogeny through synthesis of multi-gene phylogenetics and phylogenomics.</title>
        <authorList>
            <person name="Vandepol N."/>
            <person name="Liber J."/>
            <person name="Desiro A."/>
            <person name="Na H."/>
            <person name="Kennedy M."/>
            <person name="Barry K."/>
            <person name="Grigoriev I.V."/>
            <person name="Miller A.N."/>
            <person name="O'Donnell K."/>
            <person name="Stajich J.E."/>
            <person name="Bonito G."/>
        </authorList>
    </citation>
    <scope>NUCLEOTIDE SEQUENCE</scope>
    <source>
        <strain evidence="5">NVP60</strain>
    </source>
</reference>
<dbReference type="InterPro" id="IPR000182">
    <property type="entry name" value="GNAT_dom"/>
</dbReference>
<organism evidence="5 6">
    <name type="scientific">Linnemannia gamsii</name>
    <dbReference type="NCBI Taxonomy" id="64522"/>
    <lineage>
        <taxon>Eukaryota</taxon>
        <taxon>Fungi</taxon>
        <taxon>Fungi incertae sedis</taxon>
        <taxon>Mucoromycota</taxon>
        <taxon>Mortierellomycotina</taxon>
        <taxon>Mortierellomycetes</taxon>
        <taxon>Mortierellales</taxon>
        <taxon>Mortierellaceae</taxon>
        <taxon>Linnemannia</taxon>
    </lineage>
</organism>
<dbReference type="Pfam" id="PF13302">
    <property type="entry name" value="Acetyltransf_3"/>
    <property type="match status" value="1"/>
</dbReference>
<accession>A0A9P6UGS3</accession>
<keyword evidence="2" id="KW-0012">Acyltransferase</keyword>
<name>A0A9P6UGS3_9FUNG</name>
<evidence type="ECO:0000313" key="6">
    <source>
        <dbReference type="Proteomes" id="UP000823405"/>
    </source>
</evidence>
<evidence type="ECO:0000313" key="5">
    <source>
        <dbReference type="EMBL" id="KAG0296346.1"/>
    </source>
</evidence>
<proteinExistence type="inferred from homology"/>
<dbReference type="PROSITE" id="PS51186">
    <property type="entry name" value="GNAT"/>
    <property type="match status" value="1"/>
</dbReference>
<dbReference type="PANTHER" id="PTHR43792:SF8">
    <property type="entry name" value="[RIBOSOMAL PROTEIN US5]-ALANINE N-ACETYLTRANSFERASE"/>
    <property type="match status" value="1"/>
</dbReference>
<dbReference type="EMBL" id="JAAAIN010002149">
    <property type="protein sequence ID" value="KAG0296346.1"/>
    <property type="molecule type" value="Genomic_DNA"/>
</dbReference>
<dbReference type="SUPFAM" id="SSF55729">
    <property type="entry name" value="Acyl-CoA N-acyltransferases (Nat)"/>
    <property type="match status" value="1"/>
</dbReference>
<dbReference type="InterPro" id="IPR051531">
    <property type="entry name" value="N-acetyltransferase"/>
</dbReference>
<evidence type="ECO:0000256" key="1">
    <source>
        <dbReference type="ARBA" id="ARBA00022679"/>
    </source>
</evidence>
<dbReference type="AlphaFoldDB" id="A0A9P6UGS3"/>
<protein>
    <recommendedName>
        <fullName evidence="4">N-acetyltransferase domain-containing protein</fullName>
    </recommendedName>
</protein>
<dbReference type="PANTHER" id="PTHR43792">
    <property type="entry name" value="GNAT FAMILY, PUTATIVE (AFU_ORTHOLOGUE AFUA_3G00765)-RELATED-RELATED"/>
    <property type="match status" value="1"/>
</dbReference>
<keyword evidence="1" id="KW-0808">Transferase</keyword>
<dbReference type="OrthoDB" id="630895at2759"/>
<comment type="caution">
    <text evidence="5">The sequence shown here is derived from an EMBL/GenBank/DDBJ whole genome shotgun (WGS) entry which is preliminary data.</text>
</comment>